<evidence type="ECO:0000313" key="1">
    <source>
        <dbReference type="EMBL" id="ASV29630.1"/>
    </source>
</evidence>
<dbReference type="InterPro" id="IPR000801">
    <property type="entry name" value="Esterase-like"/>
</dbReference>
<protein>
    <submittedName>
        <fullName evidence="1">Esterase</fullName>
    </submittedName>
</protein>
<dbReference type="InterPro" id="IPR050583">
    <property type="entry name" value="Mycobacterial_A85_antigen"/>
</dbReference>
<organism evidence="1 2">
    <name type="scientific">Maribacter cobaltidurans</name>
    <dbReference type="NCBI Taxonomy" id="1178778"/>
    <lineage>
        <taxon>Bacteria</taxon>
        <taxon>Pseudomonadati</taxon>
        <taxon>Bacteroidota</taxon>
        <taxon>Flavobacteriia</taxon>
        <taxon>Flavobacteriales</taxon>
        <taxon>Flavobacteriaceae</taxon>
        <taxon>Maribacter</taxon>
    </lineage>
</organism>
<accession>A0A223V3D4</accession>
<dbReference type="RefSeq" id="WP_094996254.1">
    <property type="nucleotide sequence ID" value="NZ_BMJL01000001.1"/>
</dbReference>
<evidence type="ECO:0000313" key="2">
    <source>
        <dbReference type="Proteomes" id="UP000215244"/>
    </source>
</evidence>
<dbReference type="PANTHER" id="PTHR48098:SF3">
    <property type="entry name" value="IRON(III) ENTEROBACTIN ESTERASE"/>
    <property type="match status" value="1"/>
</dbReference>
<keyword evidence="2" id="KW-1185">Reference proteome</keyword>
<dbReference type="SUPFAM" id="SSF53474">
    <property type="entry name" value="alpha/beta-Hydrolases"/>
    <property type="match status" value="1"/>
</dbReference>
<gene>
    <name evidence="1" type="ORF">CJ263_05040</name>
</gene>
<dbReference type="Gene3D" id="3.40.50.1820">
    <property type="entry name" value="alpha/beta hydrolase"/>
    <property type="match status" value="1"/>
</dbReference>
<dbReference type="EMBL" id="CP022957">
    <property type="protein sequence ID" value="ASV29630.1"/>
    <property type="molecule type" value="Genomic_DNA"/>
</dbReference>
<dbReference type="Pfam" id="PF00756">
    <property type="entry name" value="Esterase"/>
    <property type="match status" value="1"/>
</dbReference>
<dbReference type="OrthoDB" id="9784036at2"/>
<dbReference type="Proteomes" id="UP000215244">
    <property type="component" value="Chromosome"/>
</dbReference>
<dbReference type="KEGG" id="marb:CJ263_05040"/>
<proteinExistence type="predicted"/>
<dbReference type="InterPro" id="IPR029058">
    <property type="entry name" value="AB_hydrolase_fold"/>
</dbReference>
<name>A0A223V3D4_9FLAO</name>
<dbReference type="PANTHER" id="PTHR48098">
    <property type="entry name" value="ENTEROCHELIN ESTERASE-RELATED"/>
    <property type="match status" value="1"/>
</dbReference>
<dbReference type="AlphaFoldDB" id="A0A223V3D4"/>
<reference evidence="1 2" key="1">
    <citation type="submission" date="2017-08" db="EMBL/GenBank/DDBJ databases">
        <title>The complete genome sequence of Maribacter sp. B1, isolated from deep-sea sediment.</title>
        <authorList>
            <person name="Wu Y.-H."/>
            <person name="Cheng H."/>
            <person name="Xu X.-W."/>
        </authorList>
    </citation>
    <scope>NUCLEOTIDE SEQUENCE [LARGE SCALE GENOMIC DNA]</scope>
    <source>
        <strain evidence="1 2">B1</strain>
    </source>
</reference>
<sequence>MKISENGSKALPILAVLFFICSVHVGLSQEESYALSEDSKPQPNVPKGTVTKHIFKSDLFEGTTREYYVYVPQQYRKDQPAALMIFQDGHAYVKEDGDFKTPIVFDNLIHKKEMPVTIGIFINPGHQSSELPENPFRASNRSWEYDELSDLYSRFLIEEIIPEVAKNYNLTSDPKMRAICGLSSGGICAFTAAWERPDYFYRVLSHIGSFTNIRGGHNYPSMIRRHAKRNIKVYLQDGSGDLNNQYGNWWLANQQMASSLEFRDYDYIFVKGTGGHNGKHGGAIFPEALKWLWKD</sequence>